<feature type="domain" description="Protein kinase" evidence="11">
    <location>
        <begin position="84"/>
        <end position="341"/>
    </location>
</feature>
<keyword evidence="3" id="KW-0723">Serine/threonine-protein kinase</keyword>
<name>A0ABD0XFT9_UMBPY</name>
<dbReference type="SMART" id="SM00220">
    <property type="entry name" value="S_TKc"/>
    <property type="match status" value="1"/>
</dbReference>
<dbReference type="InterPro" id="IPR011009">
    <property type="entry name" value="Kinase-like_dom_sf"/>
</dbReference>
<comment type="similarity">
    <text evidence="1">Belongs to the protein kinase superfamily. CAMK Ser/Thr protein kinase family. PIM subfamily.</text>
</comment>
<evidence type="ECO:0000256" key="5">
    <source>
        <dbReference type="ARBA" id="ARBA00022741"/>
    </source>
</evidence>
<dbReference type="Pfam" id="PF00069">
    <property type="entry name" value="Pkinase"/>
    <property type="match status" value="1"/>
</dbReference>
<reference evidence="12 13" key="1">
    <citation type="submission" date="2024-06" db="EMBL/GenBank/DDBJ databases">
        <authorList>
            <person name="Pan Q."/>
            <person name="Wen M."/>
            <person name="Jouanno E."/>
            <person name="Zahm M."/>
            <person name="Klopp C."/>
            <person name="Cabau C."/>
            <person name="Louis A."/>
            <person name="Berthelot C."/>
            <person name="Parey E."/>
            <person name="Roest Crollius H."/>
            <person name="Montfort J."/>
            <person name="Robinson-Rechavi M."/>
            <person name="Bouchez O."/>
            <person name="Lampietro C."/>
            <person name="Lopez Roques C."/>
            <person name="Donnadieu C."/>
            <person name="Postlethwait J."/>
            <person name="Bobe J."/>
            <person name="Verreycken H."/>
            <person name="Guiguen Y."/>
        </authorList>
    </citation>
    <scope>NUCLEOTIDE SEQUENCE [LARGE SCALE GENOMIC DNA]</scope>
    <source>
        <strain evidence="12">Up_M1</strain>
        <tissue evidence="12">Testis</tissue>
    </source>
</reference>
<dbReference type="Gene3D" id="3.30.200.20">
    <property type="entry name" value="Phosphorylase Kinase, domain 1"/>
    <property type="match status" value="1"/>
</dbReference>
<keyword evidence="13" id="KW-1185">Reference proteome</keyword>
<keyword evidence="6" id="KW-0418">Kinase</keyword>
<dbReference type="GO" id="GO:0004674">
    <property type="term" value="F:protein serine/threonine kinase activity"/>
    <property type="evidence" value="ECO:0007669"/>
    <property type="project" value="UniProtKB-KW"/>
</dbReference>
<evidence type="ECO:0000256" key="2">
    <source>
        <dbReference type="ARBA" id="ARBA00012513"/>
    </source>
</evidence>
<sequence length="341" mass="38805">MDHSFDVEHVEGPFRKRSRQEALIHLSSLNASNDERESNHVQESKYDRADSQANTSDLVSPKKRKSCFLDLDADDFRAAKKICVTVAPMTTTGSRTTQIKELFSCEGKNRRLVARYSIRDDIHKQNSKIRHAFNSGTDRVYEETEPNATDSLVQNCTRGILVRLPVEVTLHLLVSRPPLSEDVVQLLDWFDQADKFILVMEYPAPCIDVLAYMDNFVSGPLIEDVARSILQQVVQASQHCRDCSVLHRDIKVENLLLQTDTMKVKLIDFSCGDLLKDEPYNKFSGTSAYCPPEWYKKGSCDGQKATVWSLGVLLYTLVNYMLLEESESLKKTQAVLQNRHL</sequence>
<keyword evidence="5" id="KW-0547">Nucleotide-binding</keyword>
<evidence type="ECO:0000256" key="6">
    <source>
        <dbReference type="ARBA" id="ARBA00022777"/>
    </source>
</evidence>
<comment type="catalytic activity">
    <reaction evidence="8">
        <text>L-threonyl-[protein] + ATP = O-phospho-L-threonyl-[protein] + ADP + H(+)</text>
        <dbReference type="Rhea" id="RHEA:46608"/>
        <dbReference type="Rhea" id="RHEA-COMP:11060"/>
        <dbReference type="Rhea" id="RHEA-COMP:11605"/>
        <dbReference type="ChEBI" id="CHEBI:15378"/>
        <dbReference type="ChEBI" id="CHEBI:30013"/>
        <dbReference type="ChEBI" id="CHEBI:30616"/>
        <dbReference type="ChEBI" id="CHEBI:61977"/>
        <dbReference type="ChEBI" id="CHEBI:456216"/>
        <dbReference type="EC" id="2.7.11.1"/>
    </reaction>
</comment>
<dbReference type="InterPro" id="IPR008271">
    <property type="entry name" value="Ser/Thr_kinase_AS"/>
</dbReference>
<protein>
    <recommendedName>
        <fullName evidence="2">non-specific serine/threonine protein kinase</fullName>
        <ecNumber evidence="2">2.7.11.1</ecNumber>
    </recommendedName>
</protein>
<comment type="caution">
    <text evidence="12">The sequence shown here is derived from an EMBL/GenBank/DDBJ whole genome shotgun (WGS) entry which is preliminary data.</text>
</comment>
<dbReference type="Gene3D" id="1.10.510.10">
    <property type="entry name" value="Transferase(Phosphotransferase) domain 1"/>
    <property type="match status" value="1"/>
</dbReference>
<dbReference type="InterPro" id="IPR000719">
    <property type="entry name" value="Prot_kinase_dom"/>
</dbReference>
<keyword evidence="7" id="KW-0067">ATP-binding</keyword>
<dbReference type="Proteomes" id="UP001557470">
    <property type="component" value="Unassembled WGS sequence"/>
</dbReference>
<accession>A0ABD0XFT9</accession>
<dbReference type="SUPFAM" id="SSF56112">
    <property type="entry name" value="Protein kinase-like (PK-like)"/>
    <property type="match status" value="1"/>
</dbReference>
<evidence type="ECO:0000256" key="10">
    <source>
        <dbReference type="SAM" id="MobiDB-lite"/>
    </source>
</evidence>
<dbReference type="PROSITE" id="PS00108">
    <property type="entry name" value="PROTEIN_KINASE_ST"/>
    <property type="match status" value="1"/>
</dbReference>
<comment type="catalytic activity">
    <reaction evidence="9">
        <text>L-seryl-[protein] + ATP = O-phospho-L-seryl-[protein] + ADP + H(+)</text>
        <dbReference type="Rhea" id="RHEA:17989"/>
        <dbReference type="Rhea" id="RHEA-COMP:9863"/>
        <dbReference type="Rhea" id="RHEA-COMP:11604"/>
        <dbReference type="ChEBI" id="CHEBI:15378"/>
        <dbReference type="ChEBI" id="CHEBI:29999"/>
        <dbReference type="ChEBI" id="CHEBI:30616"/>
        <dbReference type="ChEBI" id="CHEBI:83421"/>
        <dbReference type="ChEBI" id="CHEBI:456216"/>
        <dbReference type="EC" id="2.7.11.1"/>
    </reaction>
</comment>
<evidence type="ECO:0000313" key="13">
    <source>
        <dbReference type="Proteomes" id="UP001557470"/>
    </source>
</evidence>
<dbReference type="EC" id="2.7.11.1" evidence="2"/>
<organism evidence="12 13">
    <name type="scientific">Umbra pygmaea</name>
    <name type="common">Eastern mudminnow</name>
    <dbReference type="NCBI Taxonomy" id="75934"/>
    <lineage>
        <taxon>Eukaryota</taxon>
        <taxon>Metazoa</taxon>
        <taxon>Chordata</taxon>
        <taxon>Craniata</taxon>
        <taxon>Vertebrata</taxon>
        <taxon>Euteleostomi</taxon>
        <taxon>Actinopterygii</taxon>
        <taxon>Neopterygii</taxon>
        <taxon>Teleostei</taxon>
        <taxon>Protacanthopterygii</taxon>
        <taxon>Esociformes</taxon>
        <taxon>Umbridae</taxon>
        <taxon>Umbra</taxon>
    </lineage>
</organism>
<dbReference type="AlphaFoldDB" id="A0ABD0XFT9"/>
<proteinExistence type="inferred from homology"/>
<dbReference type="InterPro" id="IPR051138">
    <property type="entry name" value="PIM_Ser/Thr_kinase"/>
</dbReference>
<evidence type="ECO:0000256" key="3">
    <source>
        <dbReference type="ARBA" id="ARBA00022527"/>
    </source>
</evidence>
<evidence type="ECO:0000256" key="8">
    <source>
        <dbReference type="ARBA" id="ARBA00047899"/>
    </source>
</evidence>
<dbReference type="PANTHER" id="PTHR22984">
    <property type="entry name" value="SERINE/THREONINE-PROTEIN KINASE PIM"/>
    <property type="match status" value="1"/>
</dbReference>
<gene>
    <name evidence="12" type="ORF">UPYG_G00077040</name>
</gene>
<evidence type="ECO:0000259" key="11">
    <source>
        <dbReference type="PROSITE" id="PS50011"/>
    </source>
</evidence>
<dbReference type="GO" id="GO:0005524">
    <property type="term" value="F:ATP binding"/>
    <property type="evidence" value="ECO:0007669"/>
    <property type="project" value="UniProtKB-KW"/>
</dbReference>
<feature type="compositionally biased region" description="Basic and acidic residues" evidence="10">
    <location>
        <begin position="33"/>
        <end position="50"/>
    </location>
</feature>
<dbReference type="EMBL" id="JAGEUA010000002">
    <property type="protein sequence ID" value="KAL1006784.1"/>
    <property type="molecule type" value="Genomic_DNA"/>
</dbReference>
<keyword evidence="4" id="KW-0808">Transferase</keyword>
<evidence type="ECO:0000256" key="7">
    <source>
        <dbReference type="ARBA" id="ARBA00022840"/>
    </source>
</evidence>
<feature type="region of interest" description="Disordered" evidence="10">
    <location>
        <begin position="29"/>
        <end position="58"/>
    </location>
</feature>
<evidence type="ECO:0000256" key="1">
    <source>
        <dbReference type="ARBA" id="ARBA00005505"/>
    </source>
</evidence>
<evidence type="ECO:0000256" key="9">
    <source>
        <dbReference type="ARBA" id="ARBA00048679"/>
    </source>
</evidence>
<evidence type="ECO:0000313" key="12">
    <source>
        <dbReference type="EMBL" id="KAL1006784.1"/>
    </source>
</evidence>
<dbReference type="PROSITE" id="PS50011">
    <property type="entry name" value="PROTEIN_KINASE_DOM"/>
    <property type="match status" value="1"/>
</dbReference>
<evidence type="ECO:0000256" key="4">
    <source>
        <dbReference type="ARBA" id="ARBA00022679"/>
    </source>
</evidence>
<dbReference type="PANTHER" id="PTHR22984:SF11">
    <property type="entry name" value="AURORA KINASE-RELATED"/>
    <property type="match status" value="1"/>
</dbReference>